<dbReference type="AlphaFoldDB" id="A0ABD1H9C8"/>
<dbReference type="Proteomes" id="UP001567538">
    <property type="component" value="Unassembled WGS sequence"/>
</dbReference>
<evidence type="ECO:0000313" key="1">
    <source>
        <dbReference type="EMBL" id="KAL1553050.1"/>
    </source>
</evidence>
<protein>
    <submittedName>
        <fullName evidence="1">Uncharacterized protein</fullName>
    </submittedName>
</protein>
<gene>
    <name evidence="1" type="ORF">AAHA92_13775</name>
</gene>
<evidence type="ECO:0000313" key="2">
    <source>
        <dbReference type="Proteomes" id="UP001567538"/>
    </source>
</evidence>
<accession>A0ABD1H9C8</accession>
<dbReference type="EMBL" id="JBEAFC010000006">
    <property type="protein sequence ID" value="KAL1553050.1"/>
    <property type="molecule type" value="Genomic_DNA"/>
</dbReference>
<reference evidence="1 2" key="1">
    <citation type="submission" date="2024-06" db="EMBL/GenBank/DDBJ databases">
        <title>A chromosome level genome sequence of Diviner's sage (Salvia divinorum).</title>
        <authorList>
            <person name="Ford S.A."/>
            <person name="Ro D.-K."/>
            <person name="Ness R.W."/>
            <person name="Phillips M.A."/>
        </authorList>
    </citation>
    <scope>NUCLEOTIDE SEQUENCE [LARGE SCALE GENOMIC DNA]</scope>
    <source>
        <strain evidence="1">SAF-2024a</strain>
        <tissue evidence="1">Leaf</tissue>
    </source>
</reference>
<proteinExistence type="predicted"/>
<name>A0ABD1H9C8_SALDI</name>
<comment type="caution">
    <text evidence="1">The sequence shown here is derived from an EMBL/GenBank/DDBJ whole genome shotgun (WGS) entry which is preliminary data.</text>
</comment>
<sequence>MLYYPLLRRFRTLDLLFSHRPPNHATTPLSLRDSATEELRSLPRLKVAQTLGLHFASIASDRFDFLNFRYLHLRRSFG</sequence>
<keyword evidence="2" id="KW-1185">Reference proteome</keyword>
<organism evidence="1 2">
    <name type="scientific">Salvia divinorum</name>
    <name type="common">Maria pastora</name>
    <name type="synonym">Diviner's sage</name>
    <dbReference type="NCBI Taxonomy" id="28513"/>
    <lineage>
        <taxon>Eukaryota</taxon>
        <taxon>Viridiplantae</taxon>
        <taxon>Streptophyta</taxon>
        <taxon>Embryophyta</taxon>
        <taxon>Tracheophyta</taxon>
        <taxon>Spermatophyta</taxon>
        <taxon>Magnoliopsida</taxon>
        <taxon>eudicotyledons</taxon>
        <taxon>Gunneridae</taxon>
        <taxon>Pentapetalae</taxon>
        <taxon>asterids</taxon>
        <taxon>lamiids</taxon>
        <taxon>Lamiales</taxon>
        <taxon>Lamiaceae</taxon>
        <taxon>Nepetoideae</taxon>
        <taxon>Mentheae</taxon>
        <taxon>Salviinae</taxon>
        <taxon>Salvia</taxon>
        <taxon>Salvia subgen. Calosphace</taxon>
    </lineage>
</organism>